<feature type="region of interest" description="Disordered" evidence="1">
    <location>
        <begin position="2938"/>
        <end position="2984"/>
    </location>
</feature>
<accession>A0A517PT37</accession>
<feature type="compositionally biased region" description="Gly residues" evidence="1">
    <location>
        <begin position="2968"/>
        <end position="2978"/>
    </location>
</feature>
<dbReference type="Pfam" id="PF17803">
    <property type="entry name" value="Cadherin_4"/>
    <property type="match status" value="12"/>
</dbReference>
<dbReference type="InterPro" id="IPR002126">
    <property type="entry name" value="Cadherin-like_dom"/>
</dbReference>
<sequence length="3180" mass="330033">MEAFQLEELLMLSAVPLPVDVIDPSLTADADTSATTSVSPAPSVDGAETMQVADVPAEESSTLSDSVDDLLQEFGLSDAFDEANRDLELVFIDESTDHYQQLIDDLLAQNDEQRQLEIILLDSEQDGILQISEALQNYSEVDAIHFVSHGTPQSVKLGATWLSLENLDRFSEAITGWSASFSTGTDLLFYGCDLAATDSGQELLRQIQELTGADIAASSDDTGAASLGGDWDLEYELGDLETDVVFSSLVQNEWLGLLATETVRDQFGSQSYGNNDGTQNWNSNWVEYDNSGSAQSASTGDVRITGGELRMVGDSGADNSVTREVDLTTAHDATLSFDAVSSGTEAGDTFSVQISDNGGSSWTVLDTLTDYNGAYSRDISSYMAADTQIRIQIESGYDGGLLGILFVEYLYIDNVQVSYTVNEAPEITSDGGGAAAVVNVAENSTAVTTVTATDGNLDTPSYAISGGADAGRFTIDDVTGELAFLSAPDYESPTDNNTDNIYEVIVEASDGFGGSDTQTILVTVTPVNETPAAADNTVTTSEDTPYTFTAADFNFSDIDGDTLASVRITALETVGALQLSGVDVTLNQVVSRADIDAGNLTFTPVANASGSGYDSFGFTVNDGALESSPSNTMTVDVTAVNDAPTAADNSVTTSEDTPYTFTAADFNYSDIEGSPLASVRITALEIVGSLQLSGVDVTLNQVISRADIDAGNLTFSPVANASGTGYDSFGFTVNDGTLDSAPSNTMTVDVTPVNDAPTAADNTVSTSEDTAYTFTAVDFNFSDIEGDSLASVQITSLETVGALQLSGVDVTLNQVISRADIDAGNLTFTPVANANGAGYASFGFSVNDGTADSVSWYAMTVDITPVNDAPTAADNTVTTNEDTAYVFTAADFNFSDIDGDTLASVRITTLETLGALQLSGVDVTLNQVVSRADIDAGNLTYLPAANASGTSYDSFGFTVNDGSANSVAAFTLTVDVTAVNDAPTAVDNTVTTNEDVSYVFTAADFNFSDIEGDSLANVQITSLESVGALRLSGVDVTLNQVISRADIDAGNLTFSPVANANGVSYDSFGFRVNDGTVNSVASYTMTIDVTPVNDGPQAANRTVTTSEDTPYTFTAADFNFSDIDGDLLASVRITALESVGELQLSGVDVTLNQVISRADIDAGNLTFTPGANVSGVGYDNFEFRVNDGTLESASAYLMTVDVNGTNDAPVAADNTITVSEDATYTFTAVDFNFSDIDGDTLASVRITTLETVGALQLSGVDVALNQVISRADIDAGNLTFTPVANASGSGYDSFGFSVNDGTTDSVATYIMTVDVTSVNDLPTATDNTVTTAEDITYVFTATDFNFNDIDGDALASVRITSLETVGTLQLSGVDVTLNQVVSRADIDAGNLTFTPVANAGGVSYDSFGFSVNDGTADSAAAYTMTVDVTSVNDLPTAADNTVTINEDTPYVFNAADFNFNDIDGDPLASVRITSLESVGALQLSGVDVSLNQVISRADIDAGNLTFTPVANASGTSYDSFGFTVNDGAADSAAAYSMTVDVTSVNDLPTAADNTVTTSEDTTFTFTAADFNFNDMDGDSLASVRITLLESVGALQLSGVDVSLNQVISRADIDAGNLTFTPVANASGVSYDSFGFSVKDGTADSATAYTMTVDVTPANDLPTAANNTVSTNEDTPYIFTAADFNFSDIDGDSLASMRISSLESVGALQLSGVDVTLNQVISRADIDAGNLTFRPVANASGVSYDSFGFSVNDGTADSAVSYTMTVDVTPVNDLPSAADNTVSTSEDTAYTFTAADFNFNDLDGDTLTSIQITSLESVGALQLSGVDVTSNQVISRADIDAGNLTFTPVANASGSAYDSFTFTVNDGTVDSAGGYTLTVDVTPVNDAPTGADNTVTTGENTVHTFTAADFGFVDIDGDALTSVQITSLETVGALQLAGVDVTLNQIVSKADLDAGNLTFTPVADTSGAAYDNFGFTVNDGTVNSVATYTMTVDITPDPGNMILDQFGTQSYSNNDGTVNWSSSWVENDSSGGAQSPSNGDVRVMGGTLRMVGESGADNSATREADLSMAHDVTLSFDALSSGTESNDSFSVQISDNGGSSWTVLDVLTDFTGSYSRDISAWAAADTQIRIQIDSGYDGGLLGLLFVEYLYVDNVQISYTINNPPMITSDGGGPAAVANVAENTTAVTTVAASDPDLDSINYSISGGTDAALFTIDNLTGELAFISPPDYESPVDANTDNVYEVTVSASDGYGGSDSQTMLITVTPVNEPPTAADNTVTTAEETAYTFTAADFNFIDGDGDSLASVTITSLESVGTLQLSGMDVSLNQVISRADIDAGNLTFTPGLNASGTGYDSFGYSVNDGTFESTGTYTLTVDVSPVNDAPTSSDNTVTTSEDVPYVFTAADFNFSDIDGDTLVSVRITALETVGTLQLSGVNVTLNQVISRADIDAGNLTFTPITNASVTGYDSFGFSVGDGTLYSSPASTMTINVNAVNDAPTAADNTVTTNEDTPYIFTAADFNFSDVDGDPLTSVRITSLVTSGALQLSGVDVTLNQAISRADIDAGNLVLVPAANANGTSYASFTFSVSDGALESTPGNLLTVDVTPVNDAPTAADNTVTTSEDTAYVFTAADFNFSDIDGDSLASVRISALATLGTLQLSGLDVTLNQVISRADIDAGNLTFVPVPDANGVGYASFGFVVNDGALEASLPGTMTVNVTAVNDAPTALDNTVTTDEDTPYTFTAADFNFSDIDGDPLAGIRISTLPAVGMLQLSGLDVTLGQIISRADIDAGDLTYIPVENGNGVAYASFDYVVSDGSLEALTSSRMTVDVTAVNDAPVITSGGGGLSATLRLSGVLSTVATIEATDVELGLQILTFSVSGGLNADLFNIDANTGELSFAASAELDSPLGGNVFEVEVQVSDDLGGTATQILTVIVDQVNQLFPSNPDQSDDPDNSDDPSQTDPPDNTTDTGGAGDGSGTGSGNEDIIFSELPAGEGDLFAERGRETQIDSSAFFSNGSPADTGTPGGILPDFSIVTSTSNLVTDFGYEAGGWHTTRMALLQASFDPVTHRLEVNTASVVYSELVSTRYEDIQEQVNLTTDSEQRLISAAAVVTTTVSSGLLIWLLQGGYLMAGLASSLPTWRFMDPIAVLDQFGEDCEEGGDSLQSIIEQAEASAPVNESELL</sequence>
<dbReference type="SUPFAM" id="SSF49313">
    <property type="entry name" value="Cadherin-like"/>
    <property type="match status" value="3"/>
</dbReference>
<dbReference type="PROSITE" id="PS50268">
    <property type="entry name" value="CADHERIN_2"/>
    <property type="match status" value="3"/>
</dbReference>
<dbReference type="RefSeq" id="WP_145188555.1">
    <property type="nucleotide sequence ID" value="NZ_CP036266.1"/>
</dbReference>
<feature type="domain" description="Cadherin" evidence="2">
    <location>
        <begin position="438"/>
        <end position="533"/>
    </location>
</feature>
<dbReference type="SMART" id="SM00112">
    <property type="entry name" value="CA"/>
    <property type="match status" value="3"/>
</dbReference>
<evidence type="ECO:0000313" key="4">
    <source>
        <dbReference type="Proteomes" id="UP000320421"/>
    </source>
</evidence>
<dbReference type="CDD" id="cd11304">
    <property type="entry name" value="Cadherin_repeat"/>
    <property type="match status" value="3"/>
</dbReference>
<evidence type="ECO:0000256" key="1">
    <source>
        <dbReference type="SAM" id="MobiDB-lite"/>
    </source>
</evidence>
<dbReference type="GO" id="GO:0005509">
    <property type="term" value="F:calcium ion binding"/>
    <property type="evidence" value="ECO:0007669"/>
    <property type="project" value="InterPro"/>
</dbReference>
<feature type="domain" description="Cadherin" evidence="2">
    <location>
        <begin position="2178"/>
        <end position="2271"/>
    </location>
</feature>
<gene>
    <name evidence="3" type="ORF">HG66A1_43460</name>
</gene>
<dbReference type="InterPro" id="IPR025592">
    <property type="entry name" value="DUF4347"/>
</dbReference>
<dbReference type="Proteomes" id="UP000320421">
    <property type="component" value="Chromosome"/>
</dbReference>
<evidence type="ECO:0000313" key="3">
    <source>
        <dbReference type="EMBL" id="QDT22538.1"/>
    </source>
</evidence>
<dbReference type="Pfam" id="PF14252">
    <property type="entry name" value="DUF4347"/>
    <property type="match status" value="1"/>
</dbReference>
<dbReference type="EMBL" id="CP036266">
    <property type="protein sequence ID" value="QDT22538.1"/>
    <property type="molecule type" value="Genomic_DNA"/>
</dbReference>
<dbReference type="Pfam" id="PF00028">
    <property type="entry name" value="Cadherin"/>
    <property type="match status" value="1"/>
</dbReference>
<name>A0A517PT37_9PLAN</name>
<dbReference type="GO" id="GO:0016020">
    <property type="term" value="C:membrane"/>
    <property type="evidence" value="ECO:0007669"/>
    <property type="project" value="InterPro"/>
</dbReference>
<dbReference type="Pfam" id="PF17963">
    <property type="entry name" value="Big_9"/>
    <property type="match status" value="5"/>
</dbReference>
<protein>
    <submittedName>
        <fullName evidence="3">Cadherin domain protein</fullName>
    </submittedName>
</protein>
<evidence type="ECO:0000259" key="2">
    <source>
        <dbReference type="PROSITE" id="PS50268"/>
    </source>
</evidence>
<dbReference type="OrthoDB" id="292932at2"/>
<dbReference type="Gene3D" id="2.60.40.60">
    <property type="entry name" value="Cadherins"/>
    <property type="match status" value="3"/>
</dbReference>
<dbReference type="Gene3D" id="2.60.120.260">
    <property type="entry name" value="Galactose-binding domain-like"/>
    <property type="match status" value="1"/>
</dbReference>
<feature type="compositionally biased region" description="Low complexity" evidence="1">
    <location>
        <begin position="2954"/>
        <end position="2967"/>
    </location>
</feature>
<proteinExistence type="predicted"/>
<dbReference type="InterPro" id="IPR015919">
    <property type="entry name" value="Cadherin-like_sf"/>
</dbReference>
<feature type="domain" description="Cadherin" evidence="2">
    <location>
        <begin position="2854"/>
        <end position="2942"/>
    </location>
</feature>
<dbReference type="GO" id="GO:0007156">
    <property type="term" value="P:homophilic cell adhesion via plasma membrane adhesion molecules"/>
    <property type="evidence" value="ECO:0007669"/>
    <property type="project" value="InterPro"/>
</dbReference>
<reference evidence="3 4" key="1">
    <citation type="submission" date="2019-02" db="EMBL/GenBank/DDBJ databases">
        <title>Deep-cultivation of Planctomycetes and their phenomic and genomic characterization uncovers novel biology.</title>
        <authorList>
            <person name="Wiegand S."/>
            <person name="Jogler M."/>
            <person name="Boedeker C."/>
            <person name="Pinto D."/>
            <person name="Vollmers J."/>
            <person name="Rivas-Marin E."/>
            <person name="Kohn T."/>
            <person name="Peeters S.H."/>
            <person name="Heuer A."/>
            <person name="Rast P."/>
            <person name="Oberbeckmann S."/>
            <person name="Bunk B."/>
            <person name="Jeske O."/>
            <person name="Meyerdierks A."/>
            <person name="Storesund J.E."/>
            <person name="Kallscheuer N."/>
            <person name="Luecker S."/>
            <person name="Lage O.M."/>
            <person name="Pohl T."/>
            <person name="Merkel B.J."/>
            <person name="Hornburger P."/>
            <person name="Mueller R.-W."/>
            <person name="Bruemmer F."/>
            <person name="Labrenz M."/>
            <person name="Spormann A.M."/>
            <person name="Op den Camp H."/>
            <person name="Overmann J."/>
            <person name="Amann R."/>
            <person name="Jetten M.S.M."/>
            <person name="Mascher T."/>
            <person name="Medema M.H."/>
            <person name="Devos D.P."/>
            <person name="Kaster A.-K."/>
            <person name="Ovreas L."/>
            <person name="Rohde M."/>
            <person name="Galperin M.Y."/>
            <person name="Jogler C."/>
        </authorList>
    </citation>
    <scope>NUCLEOTIDE SEQUENCE [LARGE SCALE GENOMIC DNA]</scope>
    <source>
        <strain evidence="3 4">HG66A1</strain>
    </source>
</reference>
<keyword evidence="4" id="KW-1185">Reference proteome</keyword>
<dbReference type="InterPro" id="IPR040853">
    <property type="entry name" value="RapA2_cadherin-like"/>
</dbReference>
<dbReference type="NCBIfam" id="NF012211">
    <property type="entry name" value="tand_rpt_95"/>
    <property type="match status" value="6"/>
</dbReference>
<organism evidence="3 4">
    <name type="scientific">Gimesia chilikensis</name>
    <dbReference type="NCBI Taxonomy" id="2605989"/>
    <lineage>
        <taxon>Bacteria</taxon>
        <taxon>Pseudomonadati</taxon>
        <taxon>Planctomycetota</taxon>
        <taxon>Planctomycetia</taxon>
        <taxon>Planctomycetales</taxon>
        <taxon>Planctomycetaceae</taxon>
        <taxon>Gimesia</taxon>
    </lineage>
</organism>